<reference evidence="1" key="1">
    <citation type="submission" date="2020-11" db="EMBL/GenBank/DDBJ databases">
        <authorList>
            <person name="Whitehead M."/>
        </authorList>
    </citation>
    <scope>NUCLEOTIDE SEQUENCE</scope>
    <source>
        <strain evidence="1">EGII</strain>
    </source>
</reference>
<dbReference type="Gene3D" id="1.20.120.790">
    <property type="entry name" value="Heat shock protein 90, C-terminal domain"/>
    <property type="match status" value="1"/>
</dbReference>
<evidence type="ECO:0000313" key="1">
    <source>
        <dbReference type="EMBL" id="CAD7003172.1"/>
    </source>
</evidence>
<proteinExistence type="predicted"/>
<dbReference type="SUPFAM" id="SSF110942">
    <property type="entry name" value="HSP90 C-terminal domain"/>
    <property type="match status" value="1"/>
</dbReference>
<accession>A0A811UVF9</accession>
<name>A0A811UVF9_CERCA</name>
<sequence length="127" mass="14887">MEKVLVDNSGFNVSYTSWIKRWEYYEVTLNQTNLKHKRTTIPVDDDFPENLSVLWSFECHSLAANIVHVYQTVFNYFGGQQFGIPQLEINPKHGIIKKLNKLPTSDPELADLVTWSVLDLLRIRERY</sequence>
<organism evidence="1 2">
    <name type="scientific">Ceratitis capitata</name>
    <name type="common">Mediterranean fruit fly</name>
    <name type="synonym">Tephritis capitata</name>
    <dbReference type="NCBI Taxonomy" id="7213"/>
    <lineage>
        <taxon>Eukaryota</taxon>
        <taxon>Metazoa</taxon>
        <taxon>Ecdysozoa</taxon>
        <taxon>Arthropoda</taxon>
        <taxon>Hexapoda</taxon>
        <taxon>Insecta</taxon>
        <taxon>Pterygota</taxon>
        <taxon>Neoptera</taxon>
        <taxon>Endopterygota</taxon>
        <taxon>Diptera</taxon>
        <taxon>Brachycera</taxon>
        <taxon>Muscomorpha</taxon>
        <taxon>Tephritoidea</taxon>
        <taxon>Tephritidae</taxon>
        <taxon>Ceratitis</taxon>
        <taxon>Ceratitis</taxon>
    </lineage>
</organism>
<protein>
    <submittedName>
        <fullName evidence="1">(Mediterranean fruit fly) hypothetical protein</fullName>
    </submittedName>
</protein>
<dbReference type="EMBL" id="CAJHJT010000034">
    <property type="protein sequence ID" value="CAD7003172.1"/>
    <property type="molecule type" value="Genomic_DNA"/>
</dbReference>
<dbReference type="Proteomes" id="UP000606786">
    <property type="component" value="Unassembled WGS sequence"/>
</dbReference>
<dbReference type="InterPro" id="IPR037196">
    <property type="entry name" value="HSP90_C"/>
</dbReference>
<dbReference type="AlphaFoldDB" id="A0A811UVF9"/>
<comment type="caution">
    <text evidence="1">The sequence shown here is derived from an EMBL/GenBank/DDBJ whole genome shotgun (WGS) entry which is preliminary data.</text>
</comment>
<evidence type="ECO:0000313" key="2">
    <source>
        <dbReference type="Proteomes" id="UP000606786"/>
    </source>
</evidence>
<gene>
    <name evidence="1" type="ORF">CCAP1982_LOCUS11634</name>
</gene>
<keyword evidence="2" id="KW-1185">Reference proteome</keyword>